<feature type="chain" id="PRO_5040220345" evidence="1">
    <location>
        <begin position="23"/>
        <end position="161"/>
    </location>
</feature>
<keyword evidence="3" id="KW-1185">Reference proteome</keyword>
<dbReference type="AlphaFoldDB" id="A0A9P4TYT8"/>
<sequence length="161" mass="16945">MKFQLAITTFLSALPLFTQALAHPAIGNSLAIKRSEIVAGQPASFDLEKRGSVDLLNKRQNDDEWLVVMYDNGSGDQCGGVSGDVVGKKDGLCKEFSNLAGKICADVKVGVNIGVAKCDVSFKSGGCGGTEENHVTVYAGQDSNGVPLTDQVRFVSVTCSE</sequence>
<dbReference type="Proteomes" id="UP000800235">
    <property type="component" value="Unassembled WGS sequence"/>
</dbReference>
<dbReference type="OrthoDB" id="3928484at2759"/>
<proteinExistence type="predicted"/>
<feature type="signal peptide" evidence="1">
    <location>
        <begin position="1"/>
        <end position="22"/>
    </location>
</feature>
<reference evidence="2" key="1">
    <citation type="journal article" date="2020" name="Stud. Mycol.">
        <title>101 Dothideomycetes genomes: a test case for predicting lifestyles and emergence of pathogens.</title>
        <authorList>
            <person name="Haridas S."/>
            <person name="Albert R."/>
            <person name="Binder M."/>
            <person name="Bloem J."/>
            <person name="Labutti K."/>
            <person name="Salamov A."/>
            <person name="Andreopoulos B."/>
            <person name="Baker S."/>
            <person name="Barry K."/>
            <person name="Bills G."/>
            <person name="Bluhm B."/>
            <person name="Cannon C."/>
            <person name="Castanera R."/>
            <person name="Culley D."/>
            <person name="Daum C."/>
            <person name="Ezra D."/>
            <person name="Gonzalez J."/>
            <person name="Henrissat B."/>
            <person name="Kuo A."/>
            <person name="Liang C."/>
            <person name="Lipzen A."/>
            <person name="Lutzoni F."/>
            <person name="Magnuson J."/>
            <person name="Mondo S."/>
            <person name="Nolan M."/>
            <person name="Ohm R."/>
            <person name="Pangilinan J."/>
            <person name="Park H.-J."/>
            <person name="Ramirez L."/>
            <person name="Alfaro M."/>
            <person name="Sun H."/>
            <person name="Tritt A."/>
            <person name="Yoshinaga Y."/>
            <person name="Zwiers L.-H."/>
            <person name="Turgeon B."/>
            <person name="Goodwin S."/>
            <person name="Spatafora J."/>
            <person name="Crous P."/>
            <person name="Grigoriev I."/>
        </authorList>
    </citation>
    <scope>NUCLEOTIDE SEQUENCE</scope>
    <source>
        <strain evidence="2">CBS 130266</strain>
    </source>
</reference>
<accession>A0A9P4TYT8</accession>
<protein>
    <submittedName>
        <fullName evidence="2">Uncharacterized protein</fullName>
    </submittedName>
</protein>
<dbReference type="EMBL" id="MU007037">
    <property type="protein sequence ID" value="KAF2430656.1"/>
    <property type="molecule type" value="Genomic_DNA"/>
</dbReference>
<evidence type="ECO:0000313" key="2">
    <source>
        <dbReference type="EMBL" id="KAF2430656.1"/>
    </source>
</evidence>
<evidence type="ECO:0000256" key="1">
    <source>
        <dbReference type="SAM" id="SignalP"/>
    </source>
</evidence>
<keyword evidence="1" id="KW-0732">Signal</keyword>
<organism evidence="2 3">
    <name type="scientific">Tothia fuscella</name>
    <dbReference type="NCBI Taxonomy" id="1048955"/>
    <lineage>
        <taxon>Eukaryota</taxon>
        <taxon>Fungi</taxon>
        <taxon>Dikarya</taxon>
        <taxon>Ascomycota</taxon>
        <taxon>Pezizomycotina</taxon>
        <taxon>Dothideomycetes</taxon>
        <taxon>Pleosporomycetidae</taxon>
        <taxon>Venturiales</taxon>
        <taxon>Cylindrosympodiaceae</taxon>
        <taxon>Tothia</taxon>
    </lineage>
</organism>
<comment type="caution">
    <text evidence="2">The sequence shown here is derived from an EMBL/GenBank/DDBJ whole genome shotgun (WGS) entry which is preliminary data.</text>
</comment>
<evidence type="ECO:0000313" key="3">
    <source>
        <dbReference type="Proteomes" id="UP000800235"/>
    </source>
</evidence>
<name>A0A9P4TYT8_9PEZI</name>
<gene>
    <name evidence="2" type="ORF">EJ08DRAFT_214966</name>
</gene>